<evidence type="ECO:0000256" key="8">
    <source>
        <dbReference type="ARBA" id="ARBA00023180"/>
    </source>
</evidence>
<evidence type="ECO:0000313" key="13">
    <source>
        <dbReference type="Proteomes" id="UP000288168"/>
    </source>
</evidence>
<dbReference type="Proteomes" id="UP000288168">
    <property type="component" value="Unassembled WGS sequence"/>
</dbReference>
<dbReference type="Pfam" id="PF07690">
    <property type="entry name" value="MFS_1"/>
    <property type="match status" value="1"/>
</dbReference>
<evidence type="ECO:0000256" key="5">
    <source>
        <dbReference type="ARBA" id="ARBA00022692"/>
    </source>
</evidence>
<reference evidence="12 13" key="1">
    <citation type="submission" date="2017-06" db="EMBL/GenBank/DDBJ databases">
        <title>Comparative genomic analysis of Ambrosia Fusariam Clade fungi.</title>
        <authorList>
            <person name="Stajich J.E."/>
            <person name="Carrillo J."/>
            <person name="Kijimoto T."/>
            <person name="Eskalen A."/>
            <person name="O'Donnell K."/>
            <person name="Kasson M."/>
        </authorList>
    </citation>
    <scope>NUCLEOTIDE SEQUENCE [LARGE SCALE GENOMIC DNA]</scope>
    <source>
        <strain evidence="12 13">NRRL62584</strain>
    </source>
</reference>
<keyword evidence="13" id="KW-1185">Reference proteome</keyword>
<dbReference type="GO" id="GO:0022857">
    <property type="term" value="F:transmembrane transporter activity"/>
    <property type="evidence" value="ECO:0007669"/>
    <property type="project" value="InterPro"/>
</dbReference>
<dbReference type="OrthoDB" id="3561359at2759"/>
<feature type="compositionally biased region" description="Acidic residues" evidence="9">
    <location>
        <begin position="58"/>
        <end position="72"/>
    </location>
</feature>
<evidence type="ECO:0000256" key="6">
    <source>
        <dbReference type="ARBA" id="ARBA00022989"/>
    </source>
</evidence>
<feature type="transmembrane region" description="Helical" evidence="10">
    <location>
        <begin position="510"/>
        <end position="530"/>
    </location>
</feature>
<dbReference type="InterPro" id="IPR011701">
    <property type="entry name" value="MFS"/>
</dbReference>
<gene>
    <name evidence="12" type="ORF">CEP54_002749</name>
</gene>
<dbReference type="FunFam" id="1.20.1250.20:FF:000082">
    <property type="entry name" value="MFS multidrug transporter, putative"/>
    <property type="match status" value="1"/>
</dbReference>
<feature type="transmembrane region" description="Helical" evidence="10">
    <location>
        <begin position="371"/>
        <end position="393"/>
    </location>
</feature>
<dbReference type="InterPro" id="IPR005829">
    <property type="entry name" value="Sugar_transporter_CS"/>
</dbReference>
<dbReference type="PROSITE" id="PS00216">
    <property type="entry name" value="SUGAR_TRANSPORT_1"/>
    <property type="match status" value="1"/>
</dbReference>
<name>A0A428QTP5_9HYPO</name>
<comment type="similarity">
    <text evidence="3">Belongs to the major facilitator superfamily.</text>
</comment>
<feature type="transmembrane region" description="Helical" evidence="10">
    <location>
        <begin position="326"/>
        <end position="351"/>
    </location>
</feature>
<keyword evidence="8" id="KW-0325">Glycoprotein</keyword>
<dbReference type="STRING" id="1325734.A0A428QTP5"/>
<keyword evidence="4" id="KW-1003">Cell membrane</keyword>
<keyword evidence="7 10" id="KW-0472">Membrane</keyword>
<dbReference type="GO" id="GO:0140115">
    <property type="term" value="P:export across plasma membrane"/>
    <property type="evidence" value="ECO:0007669"/>
    <property type="project" value="UniProtKB-ARBA"/>
</dbReference>
<evidence type="ECO:0000313" key="12">
    <source>
        <dbReference type="EMBL" id="RSL68646.1"/>
    </source>
</evidence>
<comment type="caution">
    <text evidence="12">The sequence shown here is derived from an EMBL/GenBank/DDBJ whole genome shotgun (WGS) entry which is preliminary data.</text>
</comment>
<dbReference type="SUPFAM" id="SSF103473">
    <property type="entry name" value="MFS general substrate transporter"/>
    <property type="match status" value="1"/>
</dbReference>
<feature type="transmembrane region" description="Helical" evidence="10">
    <location>
        <begin position="168"/>
        <end position="187"/>
    </location>
</feature>
<evidence type="ECO:0000256" key="3">
    <source>
        <dbReference type="ARBA" id="ARBA00008335"/>
    </source>
</evidence>
<evidence type="ECO:0000256" key="9">
    <source>
        <dbReference type="SAM" id="MobiDB-lite"/>
    </source>
</evidence>
<comment type="subcellular location">
    <subcellularLocation>
        <location evidence="2">Cell membrane</location>
    </subcellularLocation>
    <subcellularLocation>
        <location evidence="1">Membrane</location>
        <topology evidence="1">Multi-pass membrane protein</topology>
    </subcellularLocation>
</comment>
<organism evidence="12 13">
    <name type="scientific">Fusarium duplospermum</name>
    <dbReference type="NCBI Taxonomy" id="1325734"/>
    <lineage>
        <taxon>Eukaryota</taxon>
        <taxon>Fungi</taxon>
        <taxon>Dikarya</taxon>
        <taxon>Ascomycota</taxon>
        <taxon>Pezizomycotina</taxon>
        <taxon>Sordariomycetes</taxon>
        <taxon>Hypocreomycetidae</taxon>
        <taxon>Hypocreales</taxon>
        <taxon>Nectriaceae</taxon>
        <taxon>Fusarium</taxon>
        <taxon>Fusarium solani species complex</taxon>
    </lineage>
</organism>
<evidence type="ECO:0000256" key="2">
    <source>
        <dbReference type="ARBA" id="ARBA00004236"/>
    </source>
</evidence>
<feature type="region of interest" description="Disordered" evidence="9">
    <location>
        <begin position="1"/>
        <end position="86"/>
    </location>
</feature>
<proteinExistence type="inferred from homology"/>
<dbReference type="PANTHER" id="PTHR23502">
    <property type="entry name" value="MAJOR FACILITATOR SUPERFAMILY"/>
    <property type="match status" value="1"/>
</dbReference>
<dbReference type="GO" id="GO:0005886">
    <property type="term" value="C:plasma membrane"/>
    <property type="evidence" value="ECO:0007669"/>
    <property type="project" value="UniProtKB-SubCell"/>
</dbReference>
<keyword evidence="6 10" id="KW-1133">Transmembrane helix</keyword>
<feature type="domain" description="Major facilitator superfamily (MFS) profile" evidence="11">
    <location>
        <begin position="102"/>
        <end position="534"/>
    </location>
</feature>
<feature type="transmembrane region" description="Helical" evidence="10">
    <location>
        <begin position="256"/>
        <end position="276"/>
    </location>
</feature>
<evidence type="ECO:0000256" key="1">
    <source>
        <dbReference type="ARBA" id="ARBA00004141"/>
    </source>
</evidence>
<evidence type="ECO:0000256" key="4">
    <source>
        <dbReference type="ARBA" id="ARBA00022475"/>
    </source>
</evidence>
<evidence type="ECO:0000259" key="11">
    <source>
        <dbReference type="PROSITE" id="PS50850"/>
    </source>
</evidence>
<feature type="transmembrane region" description="Helical" evidence="10">
    <location>
        <begin position="417"/>
        <end position="436"/>
    </location>
</feature>
<dbReference type="GO" id="GO:0042908">
    <property type="term" value="P:xenobiotic transport"/>
    <property type="evidence" value="ECO:0007669"/>
    <property type="project" value="UniProtKB-ARBA"/>
</dbReference>
<keyword evidence="5 10" id="KW-0812">Transmembrane</keyword>
<dbReference type="PANTHER" id="PTHR23502:SF7">
    <property type="entry name" value="DRUG_PROTON ANTIPORTER YHK8-RELATED"/>
    <property type="match status" value="1"/>
</dbReference>
<dbReference type="CDD" id="cd17323">
    <property type="entry name" value="MFS_Tpo1_MDR_like"/>
    <property type="match status" value="1"/>
</dbReference>
<evidence type="ECO:0000256" key="10">
    <source>
        <dbReference type="SAM" id="Phobius"/>
    </source>
</evidence>
<sequence>MTTQEKPAPNGQGETAKYGDEKHHHSIQPDEPSDAMFRNPSKLSDDPSGLENGTPADFSEETTEAGNEDDSGPDCTSFEVSWDGEKDPMNPRNMSVFHKWVIVTIVCTSSLCVTCASSIYTTTYAQMNAEFHVSNIVATLGLSTFVMGIALGPLLTSPLSEYYGRRPIYLVSWAMFTIWTIPSAVAQNIETMIIVRFFAGFAGSTFLSVAGGTVGDVFLRSEIQKPMSLVSLAPFIGPAIGPAIGGFINYNTDWRWTWYVMIIWAVVLMLSIIFFAPETYHPILLRTKARKLRKETGNDAYRAPMENTTKSIRTTLKLSLLRPFQLLFLEPMCLCLDLYSAILLGILYLFFGAFPLVFRTNHDMNLWQAGLTWLGIMVGLLIAAGSTPVWANIRAKLLKQHEKETGQIGGSEPEFRLPPAILGAILIPCGLFWFAWTTYSSIHWIVPIIGSAVFGCGTLLVFTGIFTFLVDAYPKYAASALAANSFARCSFAAAFPLFGIQMYEKLGFQWASSLLAFLTLAMAPFPYLFFKHGKTLRSKSKFAVETTL</sequence>
<feature type="transmembrane region" description="Helical" evidence="10">
    <location>
        <begin position="132"/>
        <end position="156"/>
    </location>
</feature>
<dbReference type="Gene3D" id="1.20.1250.20">
    <property type="entry name" value="MFS general substrate transporter like domains"/>
    <property type="match status" value="1"/>
</dbReference>
<accession>A0A428QTP5</accession>
<dbReference type="EMBL" id="NKCI01000016">
    <property type="protein sequence ID" value="RSL68646.1"/>
    <property type="molecule type" value="Genomic_DNA"/>
</dbReference>
<protein>
    <recommendedName>
        <fullName evidence="11">Major facilitator superfamily (MFS) profile domain-containing protein</fullName>
    </recommendedName>
</protein>
<feature type="transmembrane region" description="Helical" evidence="10">
    <location>
        <begin position="100"/>
        <end position="120"/>
    </location>
</feature>
<dbReference type="PROSITE" id="PS50850">
    <property type="entry name" value="MFS"/>
    <property type="match status" value="1"/>
</dbReference>
<dbReference type="AlphaFoldDB" id="A0A428QTP5"/>
<evidence type="ECO:0000256" key="7">
    <source>
        <dbReference type="ARBA" id="ARBA00023136"/>
    </source>
</evidence>
<feature type="transmembrane region" description="Helical" evidence="10">
    <location>
        <begin position="231"/>
        <end position="250"/>
    </location>
</feature>
<dbReference type="InterPro" id="IPR020846">
    <property type="entry name" value="MFS_dom"/>
</dbReference>
<dbReference type="InterPro" id="IPR036259">
    <property type="entry name" value="MFS_trans_sf"/>
</dbReference>
<feature type="transmembrane region" description="Helical" evidence="10">
    <location>
        <begin position="193"/>
        <end position="219"/>
    </location>
</feature>
<feature type="transmembrane region" description="Helical" evidence="10">
    <location>
        <begin position="442"/>
        <end position="469"/>
    </location>
</feature>